<evidence type="ECO:0000259" key="7">
    <source>
        <dbReference type="SMART" id="SM01217"/>
    </source>
</evidence>
<dbReference type="InterPro" id="IPR013783">
    <property type="entry name" value="Ig-like_fold"/>
</dbReference>
<evidence type="ECO:0000256" key="2">
    <source>
        <dbReference type="ARBA" id="ARBA00005336"/>
    </source>
</evidence>
<evidence type="ECO:0000256" key="6">
    <source>
        <dbReference type="ARBA" id="ARBA00023295"/>
    </source>
</evidence>
<dbReference type="OrthoDB" id="25959at2759"/>
<keyword evidence="5" id="KW-0378">Hydrolase</keyword>
<dbReference type="PANTHER" id="PTHR30620">
    <property type="entry name" value="PERIPLASMIC BETA-GLUCOSIDASE-RELATED"/>
    <property type="match status" value="1"/>
</dbReference>
<keyword evidence="9" id="KW-1185">Reference proteome</keyword>
<dbReference type="Gene3D" id="2.60.40.10">
    <property type="entry name" value="Immunoglobulins"/>
    <property type="match status" value="1"/>
</dbReference>
<name>F4Q457_CACFS</name>
<evidence type="ECO:0000313" key="9">
    <source>
        <dbReference type="Proteomes" id="UP000007797"/>
    </source>
</evidence>
<dbReference type="FunFam" id="3.20.20.300:FF:000007">
    <property type="entry name" value="Lysosomal beta glucosidase"/>
    <property type="match status" value="1"/>
</dbReference>
<dbReference type="Pfam" id="PF00933">
    <property type="entry name" value="Glyco_hydro_3"/>
    <property type="match status" value="1"/>
</dbReference>
<evidence type="ECO:0000313" key="8">
    <source>
        <dbReference type="EMBL" id="EGG17759.1"/>
    </source>
</evidence>
<evidence type="ECO:0000256" key="1">
    <source>
        <dbReference type="ARBA" id="ARBA00000448"/>
    </source>
</evidence>
<feature type="domain" description="Fibronectin type III-like" evidence="7">
    <location>
        <begin position="757"/>
        <end position="826"/>
    </location>
</feature>
<dbReference type="RefSeq" id="XP_004356243.1">
    <property type="nucleotide sequence ID" value="XM_004356190.1"/>
</dbReference>
<dbReference type="InterPro" id="IPR036881">
    <property type="entry name" value="Glyco_hydro_3_C_sf"/>
</dbReference>
<accession>F4Q457</accession>
<dbReference type="EMBL" id="GL883021">
    <property type="protein sequence ID" value="EGG17759.1"/>
    <property type="molecule type" value="Genomic_DNA"/>
</dbReference>
<dbReference type="Proteomes" id="UP000007797">
    <property type="component" value="Unassembled WGS sequence"/>
</dbReference>
<comment type="similarity">
    <text evidence="2">Belongs to the glycosyl hydrolase 3 family.</text>
</comment>
<keyword evidence="6" id="KW-0326">Glycosidase</keyword>
<sequence length="832" mass="90342">MKRLFNLFIGISIALFAIAFYTEVSVALSPLSLRDISVGESDKHIHSHHYLKEAKPTVFNHKRTVSINHPEYAKNVRKPANSDKFLKERDSFVDRLMSKMSITEKIGQMTQLDITTLTTIPGTIDINATTLEYICKTFYVGSFLNSPVSGGVVGNDIYTINSTTWMSMIQTIQEATIAASPNKIPMIYGLDSIHGANYIHEATLFPQGTGMGATFNPDIAHAGGEISAKDTSSVGIPWIFAPVLGIGVQPLWPRIYETFGEDPLVAAVMGAATVAGLQGDNNPFTSSIKPPSVVATAKHFFGYSDPASGKDRTPAWIPERMLRRYFLPSFAAAIGDAGAGTVMINSGEVNGIPMHADKKYLNDVLRNELTFEGVAVTDWEDIEKLVYFHHVAADEPEAILMALDAGVDMSMVPLDYSFPIILKQLVDEGRVEESRLDVSVRRILNLKYALGLFTNPYPNPQNPYLGTIGCFEDRQVAMDAVGESVTLLQNKNNVLPLDPSKISNILLTGPSVDSLRNQNGGWSIHWQGAVNDAEIPYGSTILDGVLNYFNGSQSSVTYQPGTQVGVLNQTMIDQAVAAAVHADAVIIALGELPEAETPGDISDLEIDIAQSTLLQAIRAATTAPIILVIIEARPRVFDPLLIAQIDAVLMAYLPGSDGGQPIADIIFGKINPSGRLPLTYPAFTGDIGVPYYHKYSVNGVTAPLFEFGTGLSYTNFTYTDICSNATAIGGANYTAQIGDYVSISINVTNIGQVEGKDSVLLYLSDLYAQVTPEVKMLRSFTKVDLVPQQSVQVEFVLQPYDFSFIGIDNTAVIESGQFVIAIGDQQIWLNLL</sequence>
<evidence type="ECO:0000256" key="5">
    <source>
        <dbReference type="ARBA" id="ARBA00022801"/>
    </source>
</evidence>
<dbReference type="InterPro" id="IPR036962">
    <property type="entry name" value="Glyco_hydro_3_N_sf"/>
</dbReference>
<dbReference type="InterPro" id="IPR001764">
    <property type="entry name" value="Glyco_hydro_3_N"/>
</dbReference>
<dbReference type="OMA" id="PMWVNAE"/>
<dbReference type="SUPFAM" id="SSF52279">
    <property type="entry name" value="Beta-D-glucan exohydrolase, C-terminal domain"/>
    <property type="match status" value="1"/>
</dbReference>
<dbReference type="SMART" id="SM01217">
    <property type="entry name" value="Fn3_like"/>
    <property type="match status" value="1"/>
</dbReference>
<dbReference type="SUPFAM" id="SSF51445">
    <property type="entry name" value="(Trans)glycosidases"/>
    <property type="match status" value="1"/>
</dbReference>
<dbReference type="Gene3D" id="3.20.20.300">
    <property type="entry name" value="Glycoside hydrolase, family 3, N-terminal domain"/>
    <property type="match status" value="1"/>
</dbReference>
<gene>
    <name evidence="8" type="primary">gluA</name>
    <name evidence="8" type="ORF">DFA_08758</name>
</gene>
<dbReference type="STRING" id="1054147.F4Q457"/>
<dbReference type="InterPro" id="IPR017853">
    <property type="entry name" value="GH"/>
</dbReference>
<dbReference type="AlphaFoldDB" id="F4Q457"/>
<dbReference type="InterPro" id="IPR051915">
    <property type="entry name" value="Cellulose_Degrad_GH3"/>
</dbReference>
<proteinExistence type="inferred from homology"/>
<evidence type="ECO:0000256" key="3">
    <source>
        <dbReference type="ARBA" id="ARBA00012744"/>
    </source>
</evidence>
<dbReference type="GO" id="GO:0005764">
    <property type="term" value="C:lysosome"/>
    <property type="evidence" value="ECO:0007669"/>
    <property type="project" value="EnsemblProtists"/>
</dbReference>
<reference evidence="9" key="1">
    <citation type="journal article" date="2011" name="Genome Res.">
        <title>Phylogeny-wide analysis of social amoeba genomes highlights ancient origins for complex intercellular communication.</title>
        <authorList>
            <person name="Heidel A.J."/>
            <person name="Lawal H.M."/>
            <person name="Felder M."/>
            <person name="Schilde C."/>
            <person name="Helps N.R."/>
            <person name="Tunggal B."/>
            <person name="Rivero F."/>
            <person name="John U."/>
            <person name="Schleicher M."/>
            <person name="Eichinger L."/>
            <person name="Platzer M."/>
            <person name="Noegel A.A."/>
            <person name="Schaap P."/>
            <person name="Gloeckner G."/>
        </authorList>
    </citation>
    <scope>NUCLEOTIDE SEQUENCE [LARGE SCALE GENOMIC DNA]</scope>
    <source>
        <strain evidence="9">SH3</strain>
    </source>
</reference>
<dbReference type="InterPro" id="IPR026891">
    <property type="entry name" value="Fn3-like"/>
</dbReference>
<dbReference type="Gene3D" id="3.40.50.1700">
    <property type="entry name" value="Glycoside hydrolase family 3 C-terminal domain"/>
    <property type="match status" value="1"/>
</dbReference>
<dbReference type="GO" id="GO:0008422">
    <property type="term" value="F:beta-glucosidase activity"/>
    <property type="evidence" value="ECO:0007669"/>
    <property type="project" value="UniProtKB-EC"/>
</dbReference>
<dbReference type="EC" id="3.2.1.21" evidence="3"/>
<dbReference type="Pfam" id="PF01915">
    <property type="entry name" value="Glyco_hydro_3_C"/>
    <property type="match status" value="1"/>
</dbReference>
<comment type="catalytic activity">
    <reaction evidence="1">
        <text>Hydrolysis of terminal, non-reducing beta-D-glucosyl residues with release of beta-D-glucose.</text>
        <dbReference type="EC" id="3.2.1.21"/>
    </reaction>
</comment>
<dbReference type="KEGG" id="dfa:DFA_08758"/>
<evidence type="ECO:0000256" key="4">
    <source>
        <dbReference type="ARBA" id="ARBA00022729"/>
    </source>
</evidence>
<dbReference type="PRINTS" id="PR00133">
    <property type="entry name" value="GLHYDRLASE3"/>
</dbReference>
<protein>
    <recommendedName>
        <fullName evidence="3">beta-glucosidase</fullName>
        <ecNumber evidence="3">3.2.1.21</ecNumber>
    </recommendedName>
</protein>
<keyword evidence="4" id="KW-0732">Signal</keyword>
<dbReference type="InterPro" id="IPR002772">
    <property type="entry name" value="Glyco_hydro_3_C"/>
</dbReference>
<dbReference type="GeneID" id="14868997"/>
<dbReference type="GO" id="GO:0009251">
    <property type="term" value="P:glucan catabolic process"/>
    <property type="evidence" value="ECO:0007669"/>
    <property type="project" value="TreeGrafter"/>
</dbReference>
<dbReference type="Pfam" id="PF14310">
    <property type="entry name" value="Fn3-like"/>
    <property type="match status" value="1"/>
</dbReference>
<dbReference type="PANTHER" id="PTHR30620:SF16">
    <property type="entry name" value="LYSOSOMAL BETA GLUCOSIDASE"/>
    <property type="match status" value="1"/>
</dbReference>
<organism evidence="8 9">
    <name type="scientific">Cavenderia fasciculata</name>
    <name type="common">Slime mold</name>
    <name type="synonym">Dictyostelium fasciculatum</name>
    <dbReference type="NCBI Taxonomy" id="261658"/>
    <lineage>
        <taxon>Eukaryota</taxon>
        <taxon>Amoebozoa</taxon>
        <taxon>Evosea</taxon>
        <taxon>Eumycetozoa</taxon>
        <taxon>Dictyostelia</taxon>
        <taxon>Acytosteliales</taxon>
        <taxon>Cavenderiaceae</taxon>
        <taxon>Cavenderia</taxon>
    </lineage>
</organism>